<evidence type="ECO:0000313" key="3">
    <source>
        <dbReference type="EMBL" id="SCW23501.1"/>
    </source>
</evidence>
<geneLocation type="chloroplast" evidence="3"/>
<dbReference type="RefSeq" id="YP_009315046.1">
    <property type="nucleotide sequence ID" value="NC_031665.1"/>
</dbReference>
<dbReference type="InterPro" id="IPR051790">
    <property type="entry name" value="Cytochrome_c-biogenesis_DsbD"/>
</dbReference>
<name>A0A1G4NXS7_9FLOR</name>
<feature type="transmembrane region" description="Helical" evidence="1">
    <location>
        <begin position="101"/>
        <end position="124"/>
    </location>
</feature>
<dbReference type="GeneID" id="29999664"/>
<dbReference type="InterPro" id="IPR039447">
    <property type="entry name" value="UreH-like_TM_dom"/>
</dbReference>
<keyword evidence="1" id="KW-0812">Transmembrane</keyword>
<keyword evidence="1" id="KW-0472">Membrane</keyword>
<sequence length="241" mass="26557">MTNFITIIFSAQQFINDILINTINKPSGISFVAAFMGGLFTSISPCVLSSIPIATLYINQRQNKILSTAALCSGLITSLLSIGLISIFIKQYAWSILGKIPLLWPLLITLIGLNLLEIMPIGIFETDNSQWHHTQKSQRGLITTYLFGIALGVTISPCSTPITITLISWISITQKYVIGIYLLMIYIIGYITPLLISIISFNNFSIISKISKKSYIIVNILGFSSISIGSYSLLKEVLLLL</sequence>
<feature type="transmembrane region" description="Helical" evidence="1">
    <location>
        <begin position="145"/>
        <end position="172"/>
    </location>
</feature>
<proteinExistence type="predicted"/>
<dbReference type="EMBL" id="LT622874">
    <property type="protein sequence ID" value="SCW23501.1"/>
    <property type="molecule type" value="Genomic_DNA"/>
</dbReference>
<feature type="domain" description="Urease accessory protein UreH-like transmembrane" evidence="2">
    <location>
        <begin position="33"/>
        <end position="229"/>
    </location>
</feature>
<dbReference type="PANTHER" id="PTHR31272">
    <property type="entry name" value="CYTOCHROME C-TYPE BIOGENESIS PROTEIN HI_1454-RELATED"/>
    <property type="match status" value="1"/>
</dbReference>
<keyword evidence="3" id="KW-0150">Chloroplast</keyword>
<evidence type="ECO:0000256" key="1">
    <source>
        <dbReference type="SAM" id="Phobius"/>
    </source>
</evidence>
<feature type="transmembrane region" description="Helical" evidence="1">
    <location>
        <begin position="65"/>
        <end position="89"/>
    </location>
</feature>
<accession>A0A1G4NXS7</accession>
<protein>
    <submittedName>
        <fullName evidence="3">Thiol:disulfi de interchange protein</fullName>
    </submittedName>
</protein>
<organism evidence="3">
    <name type="scientific">Titanophycus setchellii</name>
    <dbReference type="NCBI Taxonomy" id="940129"/>
    <lineage>
        <taxon>Eukaryota</taxon>
        <taxon>Rhodophyta</taxon>
        <taxon>Florideophyceae</taxon>
        <taxon>Nemaliophycidae</taxon>
        <taxon>Nemaliales</taxon>
        <taxon>Liagoraceae</taxon>
        <taxon>Titanophycus</taxon>
    </lineage>
</organism>
<dbReference type="AlphaFoldDB" id="A0A1G4NXS7"/>
<reference evidence="3" key="2">
    <citation type="submission" date="2016-10" db="EMBL/GenBank/DDBJ databases">
        <authorList>
            <person name="de Groot N.N."/>
        </authorList>
    </citation>
    <scope>NUCLEOTIDE SEQUENCE</scope>
    <source>
        <strain evidence="3">J.0604</strain>
    </source>
</reference>
<dbReference type="Pfam" id="PF13386">
    <property type="entry name" value="DsbD_2"/>
    <property type="match status" value="1"/>
</dbReference>
<feature type="transmembrane region" description="Helical" evidence="1">
    <location>
        <begin position="214"/>
        <end position="234"/>
    </location>
</feature>
<feature type="transmembrane region" description="Helical" evidence="1">
    <location>
        <begin position="178"/>
        <end position="202"/>
    </location>
</feature>
<keyword evidence="3" id="KW-0934">Plastid</keyword>
<gene>
    <name evidence="3" type="primary">dsbD</name>
    <name evidence="3" type="ORF">J0604_11</name>
</gene>
<feature type="transmembrane region" description="Helical" evidence="1">
    <location>
        <begin position="31"/>
        <end position="58"/>
    </location>
</feature>
<evidence type="ECO:0000259" key="2">
    <source>
        <dbReference type="Pfam" id="PF13386"/>
    </source>
</evidence>
<dbReference type="PANTHER" id="PTHR31272:SF9">
    <property type="entry name" value="BLL1027 PROTEIN"/>
    <property type="match status" value="1"/>
</dbReference>
<keyword evidence="1" id="KW-1133">Transmembrane helix</keyword>
<reference evidence="3" key="1">
    <citation type="submission" date="2016-10" db="EMBL/GenBank/DDBJ databases">
        <title>Chloroplast genomes as a tool to resolve red algal phylogenies: a case study in the Nemaliales.</title>
        <authorList>
            <person name="Costa J.F."/>
            <person name="Lin S.M."/>
            <person name="Macaya E.C."/>
            <person name="Fernandez-Garcia C."/>
            <person name="Verbruggen H."/>
        </authorList>
    </citation>
    <scope>NUCLEOTIDE SEQUENCE</scope>
    <source>
        <strain evidence="3">J.0604</strain>
    </source>
</reference>